<evidence type="ECO:0000259" key="1">
    <source>
        <dbReference type="Pfam" id="PF01261"/>
    </source>
</evidence>
<sequence>MAKPIIGIQMYTFRDLTKDDLLGTLKQVAEIGYEAVEFAGFFGHSAKEVRKVLDDNGLRAPSAHIGLNHAEPDKLESDLQQQIEYAQELGLEYIVTPWWPFPDVPAEQDLERFISAIDTASKLVTAAGLKYGYHNHDFEFKKVGGETIMDALLARIPAERLIAEFDLGWVHVGGAKPVDYINRYKGRVPLAHFKDFGEGRSDTEIGAGSVDFDSVLKVAEESGINYIIVEQEQFKSSPLESARISLEFFKSRSLV</sequence>
<evidence type="ECO:0000313" key="3">
    <source>
        <dbReference type="Proteomes" id="UP000053750"/>
    </source>
</evidence>
<dbReference type="PANTHER" id="PTHR12110:SF41">
    <property type="entry name" value="INOSOSE DEHYDRATASE"/>
    <property type="match status" value="1"/>
</dbReference>
<dbReference type="Proteomes" id="UP000053750">
    <property type="component" value="Unassembled WGS sequence"/>
</dbReference>
<dbReference type="InterPro" id="IPR013022">
    <property type="entry name" value="Xyl_isomerase-like_TIM-brl"/>
</dbReference>
<keyword evidence="2" id="KW-0413">Isomerase</keyword>
<dbReference type="InterPro" id="IPR050312">
    <property type="entry name" value="IolE/XylAMocC-like"/>
</dbReference>
<name>A0A9W5W7F6_9BACL</name>
<dbReference type="PANTHER" id="PTHR12110">
    <property type="entry name" value="HYDROXYPYRUVATE ISOMERASE"/>
    <property type="match status" value="1"/>
</dbReference>
<accession>A0A9W5W7F6</accession>
<dbReference type="InterPro" id="IPR036237">
    <property type="entry name" value="Xyl_isomerase-like_sf"/>
</dbReference>
<proteinExistence type="predicted"/>
<comment type="caution">
    <text evidence="2">The sequence shown here is derived from an EMBL/GenBank/DDBJ whole genome shotgun (WGS) entry which is preliminary data.</text>
</comment>
<feature type="domain" description="Xylose isomerase-like TIM barrel" evidence="1">
    <location>
        <begin position="26"/>
        <end position="251"/>
    </location>
</feature>
<dbReference type="Gene3D" id="3.20.20.150">
    <property type="entry name" value="Divalent-metal-dependent TIM barrel enzymes"/>
    <property type="match status" value="1"/>
</dbReference>
<dbReference type="Pfam" id="PF01261">
    <property type="entry name" value="AP_endonuc_2"/>
    <property type="match status" value="1"/>
</dbReference>
<organism evidence="2 3">
    <name type="scientific">Paenibacillus darwinianus</name>
    <dbReference type="NCBI Taxonomy" id="1380763"/>
    <lineage>
        <taxon>Bacteria</taxon>
        <taxon>Bacillati</taxon>
        <taxon>Bacillota</taxon>
        <taxon>Bacilli</taxon>
        <taxon>Bacillales</taxon>
        <taxon>Paenibacillaceae</taxon>
        <taxon>Paenibacillus</taxon>
    </lineage>
</organism>
<gene>
    <name evidence="2" type="ORF">BG53_03165</name>
</gene>
<dbReference type="RefSeq" id="WP_051587687.1">
    <property type="nucleotide sequence ID" value="NZ_KK082144.1"/>
</dbReference>
<evidence type="ECO:0000313" key="2">
    <source>
        <dbReference type="EMBL" id="EXX87911.1"/>
    </source>
</evidence>
<dbReference type="GO" id="GO:0016853">
    <property type="term" value="F:isomerase activity"/>
    <property type="evidence" value="ECO:0007669"/>
    <property type="project" value="UniProtKB-KW"/>
</dbReference>
<dbReference type="OrthoDB" id="9798407at2"/>
<keyword evidence="3" id="KW-1185">Reference proteome</keyword>
<reference evidence="2 3" key="1">
    <citation type="submission" date="2014-02" db="EMBL/GenBank/DDBJ databases">
        <title>Genome sequence of Paenibacillus darwinianus reveals adaptive mechanisms for survival in Antarctic soils.</title>
        <authorList>
            <person name="Dsouza M."/>
            <person name="Taylor M.W."/>
            <person name="Turner S.J."/>
            <person name="Aislabie J."/>
        </authorList>
    </citation>
    <scope>NUCLEOTIDE SEQUENCE [LARGE SCALE GENOMIC DNA]</scope>
    <source>
        <strain evidence="2 3">CE1</strain>
    </source>
</reference>
<dbReference type="AlphaFoldDB" id="A0A9W5W7F6"/>
<dbReference type="EMBL" id="JFHU01000141">
    <property type="protein sequence ID" value="EXX87911.1"/>
    <property type="molecule type" value="Genomic_DNA"/>
</dbReference>
<protein>
    <submittedName>
        <fullName evidence="2">Xylose isomerase</fullName>
    </submittedName>
</protein>
<dbReference type="SUPFAM" id="SSF51658">
    <property type="entry name" value="Xylose isomerase-like"/>
    <property type="match status" value="1"/>
</dbReference>